<evidence type="ECO:0000256" key="9">
    <source>
        <dbReference type="ARBA" id="ARBA00054159"/>
    </source>
</evidence>
<protein>
    <recommendedName>
        <fullName evidence="10">RIMS-binding protein 2</fullName>
    </recommendedName>
</protein>
<feature type="domain" description="SH3" evidence="14">
    <location>
        <begin position="1366"/>
        <end position="1433"/>
    </location>
</feature>
<dbReference type="SMART" id="SM00060">
    <property type="entry name" value="FN3"/>
    <property type="match status" value="3"/>
</dbReference>
<keyword evidence="6" id="KW-0770">Synapse</keyword>
<dbReference type="SUPFAM" id="SSF50044">
    <property type="entry name" value="SH3-domain"/>
    <property type="match status" value="3"/>
</dbReference>
<keyword evidence="4" id="KW-1003">Cell membrane</keyword>
<gene>
    <name evidence="16" type="ORF">D5F01_LYC09789</name>
</gene>
<keyword evidence="17" id="KW-1185">Reference proteome</keyword>
<dbReference type="SMART" id="SM00326">
    <property type="entry name" value="SH3"/>
    <property type="match status" value="3"/>
</dbReference>
<dbReference type="InterPro" id="IPR036116">
    <property type="entry name" value="FN3_sf"/>
</dbReference>
<dbReference type="PANTHER" id="PTHR14234">
    <property type="entry name" value="RIM BINDING PROTEIN-RELATED"/>
    <property type="match status" value="1"/>
</dbReference>
<dbReference type="GO" id="GO:0007274">
    <property type="term" value="P:neuromuscular synaptic transmission"/>
    <property type="evidence" value="ECO:0007669"/>
    <property type="project" value="TreeGrafter"/>
</dbReference>
<evidence type="ECO:0000256" key="2">
    <source>
        <dbReference type="ARBA" id="ARBA00010749"/>
    </source>
</evidence>
<dbReference type="InterPro" id="IPR040325">
    <property type="entry name" value="RIMBP1/2/3"/>
</dbReference>
<feature type="compositionally biased region" description="Low complexity" evidence="13">
    <location>
        <begin position="692"/>
        <end position="701"/>
    </location>
</feature>
<feature type="domain" description="Fibronectin type-III" evidence="15">
    <location>
        <begin position="538"/>
        <end position="638"/>
    </location>
</feature>
<feature type="compositionally biased region" description="Pro residues" evidence="13">
    <location>
        <begin position="665"/>
        <end position="681"/>
    </location>
</feature>
<feature type="compositionally biased region" description="Basic and acidic residues" evidence="13">
    <location>
        <begin position="732"/>
        <end position="742"/>
    </location>
</feature>
<name>A0A6G0ILW8_LARCR</name>
<evidence type="ECO:0000256" key="10">
    <source>
        <dbReference type="ARBA" id="ARBA00068024"/>
    </source>
</evidence>
<dbReference type="FunFam" id="2.30.30.40:FF:000016">
    <property type="entry name" value="RIMS-binding protein 2 isoform X2"/>
    <property type="match status" value="1"/>
</dbReference>
<comment type="subcellular location">
    <subcellularLocation>
        <location evidence="1">Cell membrane</location>
    </subcellularLocation>
    <subcellularLocation>
        <location evidence="8">Synapse</location>
    </subcellularLocation>
</comment>
<dbReference type="InterPro" id="IPR013783">
    <property type="entry name" value="Ig-like_fold"/>
</dbReference>
<feature type="compositionally biased region" description="Basic and acidic residues" evidence="13">
    <location>
        <begin position="868"/>
        <end position="879"/>
    </location>
</feature>
<comment type="function">
    <text evidence="9">Plays a role in the synaptic transmission as bifunctional linker that interacts simultaneously with RIMS1, RIMS2, CACNA1D and CACNA1B.</text>
</comment>
<dbReference type="PRINTS" id="PR00452">
    <property type="entry name" value="SH3DOMAIN"/>
</dbReference>
<accession>A0A6G0ILW8</accession>
<evidence type="ECO:0000313" key="17">
    <source>
        <dbReference type="Proteomes" id="UP000424527"/>
    </source>
</evidence>
<dbReference type="InterPro" id="IPR003961">
    <property type="entry name" value="FN3_dom"/>
</dbReference>
<dbReference type="Gene3D" id="2.60.40.10">
    <property type="entry name" value="Immunoglobulins"/>
    <property type="match status" value="1"/>
</dbReference>
<organism evidence="16 17">
    <name type="scientific">Larimichthys crocea</name>
    <name type="common">Large yellow croaker</name>
    <name type="synonym">Pseudosciaena crocea</name>
    <dbReference type="NCBI Taxonomy" id="215358"/>
    <lineage>
        <taxon>Eukaryota</taxon>
        <taxon>Metazoa</taxon>
        <taxon>Chordata</taxon>
        <taxon>Craniata</taxon>
        <taxon>Vertebrata</taxon>
        <taxon>Euteleostomi</taxon>
        <taxon>Actinopterygii</taxon>
        <taxon>Neopterygii</taxon>
        <taxon>Teleostei</taxon>
        <taxon>Neoteleostei</taxon>
        <taxon>Acanthomorphata</taxon>
        <taxon>Eupercaria</taxon>
        <taxon>Sciaenidae</taxon>
        <taxon>Larimichthys</taxon>
    </lineage>
</organism>
<feature type="region of interest" description="Disordered" evidence="13">
    <location>
        <begin position="816"/>
        <end position="843"/>
    </location>
</feature>
<evidence type="ECO:0000256" key="3">
    <source>
        <dbReference type="ARBA" id="ARBA00022443"/>
    </source>
</evidence>
<evidence type="ECO:0000256" key="6">
    <source>
        <dbReference type="ARBA" id="ARBA00023018"/>
    </source>
</evidence>
<evidence type="ECO:0000256" key="13">
    <source>
        <dbReference type="SAM" id="MobiDB-lite"/>
    </source>
</evidence>
<dbReference type="InterPro" id="IPR035755">
    <property type="entry name" value="RIM-BP_SH3_3"/>
</dbReference>
<dbReference type="Pfam" id="PF07653">
    <property type="entry name" value="SH3_2"/>
    <property type="match status" value="2"/>
</dbReference>
<feature type="compositionally biased region" description="Pro residues" evidence="13">
    <location>
        <begin position="754"/>
        <end position="769"/>
    </location>
</feature>
<dbReference type="GO" id="GO:0005886">
    <property type="term" value="C:plasma membrane"/>
    <property type="evidence" value="ECO:0007669"/>
    <property type="project" value="UniProtKB-SubCell"/>
</dbReference>
<comment type="caution">
    <text evidence="16">The sequence shown here is derived from an EMBL/GenBank/DDBJ whole genome shotgun (WGS) entry which is preliminary data.</text>
</comment>
<dbReference type="Pfam" id="PF25523">
    <property type="entry name" value="Ig_RIMBP2"/>
    <property type="match status" value="1"/>
</dbReference>
<feature type="region of interest" description="Disordered" evidence="13">
    <location>
        <begin position="861"/>
        <end position="883"/>
    </location>
</feature>
<evidence type="ECO:0000259" key="14">
    <source>
        <dbReference type="PROSITE" id="PS50002"/>
    </source>
</evidence>
<dbReference type="CDD" id="cd12013">
    <property type="entry name" value="SH3_RIM-BP_3"/>
    <property type="match status" value="1"/>
</dbReference>
<evidence type="ECO:0000256" key="11">
    <source>
        <dbReference type="PROSITE-ProRule" id="PRU00192"/>
    </source>
</evidence>
<dbReference type="PANTHER" id="PTHR14234:SF18">
    <property type="entry name" value="RIMS-BINDING PROTEIN 2"/>
    <property type="match status" value="1"/>
</dbReference>
<dbReference type="FunFam" id="2.60.40.10:FF:000643">
    <property type="entry name" value="RIMS-binding protein 2 isoform X1"/>
    <property type="match status" value="1"/>
</dbReference>
<evidence type="ECO:0000259" key="15">
    <source>
        <dbReference type="PROSITE" id="PS50853"/>
    </source>
</evidence>
<dbReference type="PROSITE" id="PS50853">
    <property type="entry name" value="FN3"/>
    <property type="match status" value="1"/>
</dbReference>
<dbReference type="Gene3D" id="2.30.30.40">
    <property type="entry name" value="SH3 Domains"/>
    <property type="match status" value="3"/>
</dbReference>
<evidence type="ECO:0000256" key="8">
    <source>
        <dbReference type="ARBA" id="ARBA00034103"/>
    </source>
</evidence>
<dbReference type="InterPro" id="IPR001452">
    <property type="entry name" value="SH3_domain"/>
</dbReference>
<reference evidence="16 17" key="1">
    <citation type="submission" date="2019-07" db="EMBL/GenBank/DDBJ databases">
        <title>Chromosome genome assembly for large yellow croaker.</title>
        <authorList>
            <person name="Xiao S."/>
        </authorList>
    </citation>
    <scope>NUCLEOTIDE SEQUENCE [LARGE SCALE GENOMIC DNA]</scope>
    <source>
        <strain evidence="16">JMULYC20181020</strain>
        <tissue evidence="16">Muscle</tissue>
    </source>
</reference>
<comment type="similarity">
    <text evidence="2">Belongs to the RIMBP family.</text>
</comment>
<dbReference type="InterPro" id="IPR057884">
    <property type="entry name" value="FN3_RIM-BP1/2/3"/>
</dbReference>
<evidence type="ECO:0000256" key="4">
    <source>
        <dbReference type="ARBA" id="ARBA00022475"/>
    </source>
</evidence>
<dbReference type="Pfam" id="PF14604">
    <property type="entry name" value="SH3_9"/>
    <property type="match status" value="1"/>
</dbReference>
<sequence length="1465" mass="164501">MREAAERRQQLELEHEQALAVLNAKQQEIDLLQKNHLDSMQAKVRELEEKCRSQSEQFNLLSKELEKFRLQAGKFDILSNEPLTLCESPGSPNKSLSQLLNGLAAPIGKGNEPPTSRSLISEFIRPLQISGDKPELLSVKPTFLTRSRARSPARAFLSEMDKEFSSTTRSKPRFTGKVRLCIARYRALGYGLKDDSVFLSPKKITFTILMTGRNEHPEAELPLVAGKYLYVYGTMDEDGFYEGELLDGQRGLVPSNFVDFVQDEEKPSVQHRDTIAKEPGYLNHSSLGPQRLGVGTGTVTGISSLLSDSKLDCLSTSSLGMDLLGSSSNGTGTLDVSIDEVGEDIVPYPRRINLIKQLAKSVIIGWDPPVVPPGWGSISGYNVMVDKELRMSVPYGGRTKSLIEKLNLATNTYRISVQSITDRGPSDELRCTMLVGKDVVVAPYYLRVDSITQVSAELSWMPSNSNYSHTIFLNGAEYDMVKAGGYKYKFFNLKPMTVYKVKVVAQPHQVPWQLPMDQREKREISVEFCTQPAGPPLPPQEVQVQCGQTPGVLQVRWKPPPLTSSGTSNGASVIGYAVCTKGQKIAEVLYPTADYVTVELNRIQCLEAREVIVRTLSTQGESQDSPVAIIPHNLLGSPRLSHRTTAPPHPIPHPQSHPVHSQTHPPYPSTYPPNHPQPQVQPLPRAQPHTLPHAQPHSQPVHHPPPPSPHPSPQPHFQRHPMPKSKPLVSAREPETKEHEVGMRSAQPWERSPSPLPPMRGPNLEPPHFQPRRSPSPQRILPQPQGVPIPNTIAKAMAREAAQRVFAEGNRAEKRNIFSERGNASHPLNSDEEEDGYDSPHARRRGASVDEFLRGSELGRQHHHHHYSHSEEYHTESSRGSDLSDIMEEDEEDLYSEMQLEEGRRRSINSHNTLKAYYKRQDLAEERDCWDLQREVVKQKSLRSKRLHSIPEVAEEELDGVDGMGQRLCFEDGGRPGTPHTQRRMYPQDNHVHNHLTSGKTSRHLQRQRSSPRFTDSRYCYNPDERSLGRPNRQNTKSPDSGLDCGSEEEGSLGRGYRGYYAHGSPMRGPVHIIHCEGPVERRALAMGRKRTLTRQCSVEEEFSDIPATAAKSVHTGDFRNRDHFGPGREAGSRNYSREGALSEGRLNELDRVYYSPHREARAQSLSRLNRDQPLVCDSDFLLSLGTHRPMEALIVWTTQGGGWFTSAPPLSNGPSHPLPAWLYKAGSSSRGLLYVSDGYGGRRQGRGRRSLDYYDESELEEMTRVFVALFDYDPMSMSPNPDAADEELPFKEGQIIKVFGNKDTDGFYRAQIRDRAGLIPCNMVSEIQTEDDEMMDQLLKQGFLPLNTPVEKLERNRRSGRQHPMSTRRMIALYDYDPRESSPNVDVEAELTFCAGDVITVFGEIDEDGFYYGELNGHKGLVPSNFLEEVPDDVEVFLTDSPSRYAQDTPARIKTKRVHAPSQY</sequence>
<feature type="region of interest" description="Disordered" evidence="13">
    <location>
        <begin position="637"/>
        <end position="789"/>
    </location>
</feature>
<dbReference type="Proteomes" id="UP000424527">
    <property type="component" value="Unassembled WGS sequence"/>
</dbReference>
<dbReference type="InterPro" id="IPR035753">
    <property type="entry name" value="RIM-BP_SH3_2"/>
</dbReference>
<evidence type="ECO:0000256" key="12">
    <source>
        <dbReference type="SAM" id="Coils"/>
    </source>
</evidence>
<dbReference type="GO" id="GO:0045202">
    <property type="term" value="C:synapse"/>
    <property type="evidence" value="ECO:0007669"/>
    <property type="project" value="UniProtKB-SubCell"/>
</dbReference>
<feature type="domain" description="SH3" evidence="14">
    <location>
        <begin position="201"/>
        <end position="263"/>
    </location>
</feature>
<dbReference type="FunFam" id="2.60.40.10:FF:000072">
    <property type="entry name" value="RIMS-binding protein 2 isoform X1"/>
    <property type="match status" value="1"/>
</dbReference>
<dbReference type="InterPro" id="IPR036028">
    <property type="entry name" value="SH3-like_dom_sf"/>
</dbReference>
<feature type="compositionally biased region" description="Basic and acidic residues" evidence="13">
    <location>
        <begin position="1115"/>
        <end position="1127"/>
    </location>
</feature>
<keyword evidence="12" id="KW-0175">Coiled coil</keyword>
<dbReference type="FunFam" id="2.30.30.40:FF:000006">
    <property type="entry name" value="RIMS-binding protein 2 isoform X1"/>
    <property type="match status" value="1"/>
</dbReference>
<dbReference type="SUPFAM" id="SSF49265">
    <property type="entry name" value="Fibronectin type III"/>
    <property type="match status" value="2"/>
</dbReference>
<evidence type="ECO:0000313" key="16">
    <source>
        <dbReference type="EMBL" id="KAE8292420.1"/>
    </source>
</evidence>
<dbReference type="PROSITE" id="PS50002">
    <property type="entry name" value="SH3"/>
    <property type="match status" value="3"/>
</dbReference>
<feature type="region of interest" description="Disordered" evidence="13">
    <location>
        <begin position="1114"/>
        <end position="1140"/>
    </location>
</feature>
<evidence type="ECO:0000256" key="1">
    <source>
        <dbReference type="ARBA" id="ARBA00004236"/>
    </source>
</evidence>
<feature type="region of interest" description="Disordered" evidence="13">
    <location>
        <begin position="969"/>
        <end position="1050"/>
    </location>
</feature>
<keyword evidence="3 11" id="KW-0728">SH3 domain</keyword>
<dbReference type="CDD" id="cd00063">
    <property type="entry name" value="FN3"/>
    <property type="match status" value="2"/>
</dbReference>
<proteinExistence type="inferred from homology"/>
<dbReference type="EMBL" id="REGW02000009">
    <property type="protein sequence ID" value="KAE8292420.1"/>
    <property type="molecule type" value="Genomic_DNA"/>
</dbReference>
<feature type="domain" description="SH3" evidence="14">
    <location>
        <begin position="1262"/>
        <end position="1330"/>
    </location>
</feature>
<keyword evidence="7" id="KW-0472">Membrane</keyword>
<feature type="compositionally biased region" description="Pro residues" evidence="13">
    <location>
        <begin position="702"/>
        <end position="714"/>
    </location>
</feature>
<evidence type="ECO:0000256" key="7">
    <source>
        <dbReference type="ARBA" id="ARBA00023136"/>
    </source>
</evidence>
<dbReference type="FunFam" id="2.30.30.40:FF:000023">
    <property type="entry name" value="RIMS-binding protein 2 isoform F"/>
    <property type="match status" value="1"/>
</dbReference>
<evidence type="ECO:0000256" key="5">
    <source>
        <dbReference type="ARBA" id="ARBA00022737"/>
    </source>
</evidence>
<keyword evidence="5" id="KW-0677">Repeat</keyword>
<dbReference type="CDD" id="cd12012">
    <property type="entry name" value="SH3_RIM-BP_2"/>
    <property type="match status" value="1"/>
</dbReference>
<feature type="coiled-coil region" evidence="12">
    <location>
        <begin position="1"/>
        <end position="64"/>
    </location>
</feature>